<sequence length="793" mass="83235">MTDDGFPSSPDEQQPRHALHDARRRAEHAAPRDTPVGRHERRVGKHAATASDLGVKPLGADGGEPRHVHRHEVQELAVQSEQDPVTDFMSMSGGQPIALWDGRKIISTSAPRPVHSTFAQDVSSSVEFAHHAADGRQGSDDGADGPFVIGEDAEEPPLDLADIRTYLRHRAAEGPEAGTDDDEASDDDAPTDDDGAHNDDGGQGAEASDDGAPAVGVTASASTAAEAGSAASGTDSTRPAASLASTTRSPASRSTSFETRADASQPDPQSVVSQSAVSQSDLPPSSVPRSSAGRHARPRRHVADQIDDMAIDDMAIDDMAWGDAAVTPHHGAQGRGAQSHSAQSHSAQGLDAATRHAGTPVAPFVVPASARPASSGYVADGADAGLIPSHRAALSHSAAPSGDGAASGHDVPSNPDAAPSRPIPDVHAPDPVTTGHVAAKVPGTDIVLYTSNPAAVAVALELAGGLERSDAPASYPVKPDARPQHPRSAFSHAYPFLIRHHALESDAERRHRTRRREVYDESLHLIDDLTNRPVDPLFEDAALYRRKESPRTTWGMRILSFVICILIGFVFMGAVQLLQSNTREKVRKEEADQLTQLVARSEDLQNEVSALRKQVDELSKSSSTTVKIPDSQNILNGTVEVTGPGIVITLRNPSLLEESSGGASGTDSTLSGMRDVADTDIQLFVDRLWATGAEAISVNGQRLGPETSIRAAGGKILIGVVAIQSPYTIEAIGNADAMRVGVDSDHNPQLYDSFDKLGIAVSLSQKDKLDLSANAVATLEYATEGTGNGDGSD</sequence>
<feature type="compositionally biased region" description="Basic and acidic residues" evidence="3">
    <location>
        <begin position="27"/>
        <end position="38"/>
    </location>
</feature>
<dbReference type="AlphaFoldDB" id="A0A261F2A2"/>
<evidence type="ECO:0000313" key="6">
    <source>
        <dbReference type="Proteomes" id="UP000216725"/>
    </source>
</evidence>
<feature type="region of interest" description="Disordered" evidence="3">
    <location>
        <begin position="326"/>
        <end position="352"/>
    </location>
</feature>
<evidence type="ECO:0000256" key="2">
    <source>
        <dbReference type="SAM" id="Coils"/>
    </source>
</evidence>
<feature type="region of interest" description="Disordered" evidence="3">
    <location>
        <begin position="1"/>
        <end position="65"/>
    </location>
</feature>
<evidence type="ECO:0000256" key="1">
    <source>
        <dbReference type="ARBA" id="ARBA00009108"/>
    </source>
</evidence>
<comment type="caution">
    <text evidence="5">The sequence shown here is derived from an EMBL/GenBank/DDBJ whole genome shotgun (WGS) entry which is preliminary data.</text>
</comment>
<feature type="compositionally biased region" description="Low complexity" evidence="3">
    <location>
        <begin position="337"/>
        <end position="348"/>
    </location>
</feature>
<feature type="compositionally biased region" description="Low complexity" evidence="3">
    <location>
        <begin position="395"/>
        <end position="410"/>
    </location>
</feature>
<reference evidence="5 6" key="1">
    <citation type="journal article" date="2017" name="BMC Genomics">
        <title>Comparative genomic and phylogenomic analyses of the Bifidobacteriaceae family.</title>
        <authorList>
            <person name="Lugli G.A."/>
            <person name="Milani C."/>
            <person name="Turroni F."/>
            <person name="Duranti S."/>
            <person name="Mancabelli L."/>
            <person name="Mangifesta M."/>
            <person name="Ferrario C."/>
            <person name="Modesto M."/>
            <person name="Mattarelli P."/>
            <person name="Jiri K."/>
            <person name="van Sinderen D."/>
            <person name="Ventura M."/>
        </authorList>
    </citation>
    <scope>NUCLEOTIDE SEQUENCE [LARGE SCALE GENOMIC DNA]</scope>
    <source>
        <strain evidence="5 6">DSM 24742</strain>
    </source>
</reference>
<dbReference type="Pfam" id="PF05949">
    <property type="entry name" value="DUF881"/>
    <property type="match status" value="1"/>
</dbReference>
<feature type="compositionally biased region" description="Basic and acidic residues" evidence="3">
    <location>
        <begin position="129"/>
        <end position="139"/>
    </location>
</feature>
<dbReference type="InterPro" id="IPR010273">
    <property type="entry name" value="DUF881"/>
</dbReference>
<name>A0A261F2A2_9BIFI</name>
<dbReference type="Proteomes" id="UP000216725">
    <property type="component" value="Unassembled WGS sequence"/>
</dbReference>
<dbReference type="RefSeq" id="WP_094659875.1">
    <property type="nucleotide sequence ID" value="NZ_MWWR01000002.1"/>
</dbReference>
<keyword evidence="2" id="KW-0175">Coiled coil</keyword>
<dbReference type="PANTHER" id="PTHR37313:SF1">
    <property type="entry name" value="UPF0749 PROTEIN RV1823"/>
    <property type="match status" value="1"/>
</dbReference>
<protein>
    <recommendedName>
        <fullName evidence="7">DUF881 domain-containing protein</fullName>
    </recommendedName>
</protein>
<evidence type="ECO:0000256" key="3">
    <source>
        <dbReference type="SAM" id="MobiDB-lite"/>
    </source>
</evidence>
<keyword evidence="4" id="KW-0472">Membrane</keyword>
<feature type="compositionally biased region" description="Low complexity" evidence="3">
    <location>
        <begin position="263"/>
        <end position="281"/>
    </location>
</feature>
<accession>A0A261F2A2</accession>
<proteinExistence type="inferred from homology"/>
<feature type="coiled-coil region" evidence="2">
    <location>
        <begin position="587"/>
        <end position="621"/>
    </location>
</feature>
<feature type="compositionally biased region" description="Acidic residues" evidence="3">
    <location>
        <begin position="178"/>
        <end position="193"/>
    </location>
</feature>
<gene>
    <name evidence="5" type="ORF">PSRA_0056</name>
</gene>
<dbReference type="OrthoDB" id="3218134at2"/>
<keyword evidence="4" id="KW-0812">Transmembrane</keyword>
<comment type="similarity">
    <text evidence="1">Belongs to the UPF0749 family.</text>
</comment>
<evidence type="ECO:0000256" key="4">
    <source>
        <dbReference type="SAM" id="Phobius"/>
    </source>
</evidence>
<dbReference type="PANTHER" id="PTHR37313">
    <property type="entry name" value="UPF0749 PROTEIN RV1825"/>
    <property type="match status" value="1"/>
</dbReference>
<organism evidence="5 6">
    <name type="scientific">Pseudoscardovia radai</name>
    <dbReference type="NCBI Taxonomy" id="987066"/>
    <lineage>
        <taxon>Bacteria</taxon>
        <taxon>Bacillati</taxon>
        <taxon>Actinomycetota</taxon>
        <taxon>Actinomycetes</taxon>
        <taxon>Bifidobacteriales</taxon>
        <taxon>Bifidobacteriaceae</taxon>
        <taxon>Pseudoscardovia</taxon>
    </lineage>
</organism>
<evidence type="ECO:0000313" key="5">
    <source>
        <dbReference type="EMBL" id="OZG53249.1"/>
    </source>
</evidence>
<feature type="region of interest" description="Disordered" evidence="3">
    <location>
        <begin position="129"/>
        <end position="307"/>
    </location>
</feature>
<dbReference type="EMBL" id="MWWR01000002">
    <property type="protein sequence ID" value="OZG53249.1"/>
    <property type="molecule type" value="Genomic_DNA"/>
</dbReference>
<keyword evidence="6" id="KW-1185">Reference proteome</keyword>
<feature type="region of interest" description="Disordered" evidence="3">
    <location>
        <begin position="393"/>
        <end position="437"/>
    </location>
</feature>
<feature type="compositionally biased region" description="Low complexity" evidence="3">
    <location>
        <begin position="211"/>
        <end position="256"/>
    </location>
</feature>
<dbReference type="Gene3D" id="3.30.70.1880">
    <property type="entry name" value="Protein of unknown function DUF881"/>
    <property type="match status" value="1"/>
</dbReference>
<keyword evidence="4" id="KW-1133">Transmembrane helix</keyword>
<evidence type="ECO:0008006" key="7">
    <source>
        <dbReference type="Google" id="ProtNLM"/>
    </source>
</evidence>
<feature type="transmembrane region" description="Helical" evidence="4">
    <location>
        <begin position="554"/>
        <end position="578"/>
    </location>
</feature>
<dbReference type="GO" id="GO:0005886">
    <property type="term" value="C:plasma membrane"/>
    <property type="evidence" value="ECO:0007669"/>
    <property type="project" value="TreeGrafter"/>
</dbReference>